<dbReference type="AlphaFoldDB" id="A0A1U7EYW9"/>
<dbReference type="Pfam" id="PF24336">
    <property type="entry name" value="DUF7504"/>
    <property type="match status" value="1"/>
</dbReference>
<dbReference type="RefSeq" id="WP_011324065.1">
    <property type="nucleotide sequence ID" value="NC_007426.1"/>
</dbReference>
<dbReference type="GeneID" id="3702158"/>
<dbReference type="eggNOG" id="arCOG02452">
    <property type="taxonomic scope" value="Archaea"/>
</dbReference>
<dbReference type="SUPFAM" id="SSF50475">
    <property type="entry name" value="FMN-binding split barrel"/>
    <property type="match status" value="1"/>
</dbReference>
<protein>
    <submittedName>
        <fullName evidence="2">FMN-binding domain protein</fullName>
    </submittedName>
</protein>
<evidence type="ECO:0000313" key="2">
    <source>
        <dbReference type="EMBL" id="CAI50452.1"/>
    </source>
</evidence>
<name>A0A1U7EYW9_NATPD</name>
<dbReference type="KEGG" id="nph:NP_4722A"/>
<evidence type="ECO:0000313" key="3">
    <source>
        <dbReference type="Proteomes" id="UP000002698"/>
    </source>
</evidence>
<dbReference type="Pfam" id="PF12900">
    <property type="entry name" value="Pyridox_ox_2"/>
    <property type="match status" value="1"/>
</dbReference>
<reference evidence="2 3" key="1">
    <citation type="journal article" date="2005" name="Genome Res.">
        <title>Living with two extremes: conclusions from the genome sequence of Natronomonas pharaonis.</title>
        <authorList>
            <person name="Falb M."/>
            <person name="Pfeiffer F."/>
            <person name="Palm P."/>
            <person name="Rodewald K."/>
            <person name="Hickmann V."/>
            <person name="Tittor J."/>
            <person name="Oesterhelt D."/>
        </authorList>
    </citation>
    <scope>NUCLEOTIDE SEQUENCE [LARGE SCALE GENOMIC DNA]</scope>
    <source>
        <strain evidence="3">ATCC 35678 / DSM 2160 / CIP 103997 / JCM 8858 / NBRC 14720 / NCIMB 2260 / Gabara</strain>
    </source>
</reference>
<dbReference type="HOGENOM" id="CLU_741030_0_0_2"/>
<dbReference type="InterPro" id="IPR055927">
    <property type="entry name" value="DUF7504"/>
</dbReference>
<dbReference type="eggNOG" id="arCOG00513">
    <property type="taxonomic scope" value="Archaea"/>
</dbReference>
<dbReference type="InterPro" id="IPR012349">
    <property type="entry name" value="Split_barrel_FMN-bd"/>
</dbReference>
<dbReference type="EnsemblBacteria" id="CAI50452">
    <property type="protein sequence ID" value="CAI50452"/>
    <property type="gene ID" value="NP_4722A"/>
</dbReference>
<keyword evidence="3" id="KW-1185">Reference proteome</keyword>
<feature type="region of interest" description="Disordered" evidence="1">
    <location>
        <begin position="195"/>
        <end position="244"/>
    </location>
</feature>
<dbReference type="EMBL" id="CR936257">
    <property type="protein sequence ID" value="CAI50452.1"/>
    <property type="molecule type" value="Genomic_DNA"/>
</dbReference>
<proteinExistence type="predicted"/>
<sequence length="388" mass="42408">MTSTGHESEAAGPTLYLESSELDPTESFCTDVFENAADGEYRVVQVTATQSFESVRDALNTQLEQINDPSEAAVIITTPQAEKEATRGQVGEDTPLYGFRVSPDDLTGISIAFSQLIEKWEAEDAPVKICLRDIESLLPYHDAELVYRFLNTVLATLQGAGADVHAHFRSGATDDQSLQLFRSLFDTVVDHEASPLQSVAETEPDAEQAPSTASGEATLSGDDEDAADKETAPEPDSVSSGEMSNEEIDTFLSGEGYGTLAFGGDKPYAIPMSYGYDDSERVLYMHMGLFEGSEKASRIRDQTPASLVVTRYERPDKWRSVVVEGTVSKLSRDEVREREVVTAFAKSELASVDIFVPDLSEVDFEWYMLDPETLSGRRSVGSMAGAER</sequence>
<dbReference type="OrthoDB" id="953at2157"/>
<organism evidence="2 3">
    <name type="scientific">Natronomonas pharaonis (strain ATCC 35678 / DSM 2160 / CIP 103997 / JCM 8858 / NBRC 14720 / NCIMB 2260 / Gabara)</name>
    <name type="common">Halobacterium pharaonis</name>
    <dbReference type="NCBI Taxonomy" id="348780"/>
    <lineage>
        <taxon>Archaea</taxon>
        <taxon>Methanobacteriati</taxon>
        <taxon>Methanobacteriota</taxon>
        <taxon>Stenosarchaea group</taxon>
        <taxon>Halobacteria</taxon>
        <taxon>Halobacteriales</taxon>
        <taxon>Natronomonadaceae</taxon>
        <taxon>Natronomonas</taxon>
    </lineage>
</organism>
<dbReference type="Gene3D" id="2.30.110.10">
    <property type="entry name" value="Electron Transport, Fmn-binding Protein, Chain A"/>
    <property type="match status" value="1"/>
</dbReference>
<dbReference type="Proteomes" id="UP000002698">
    <property type="component" value="Chromosome"/>
</dbReference>
<evidence type="ECO:0000256" key="1">
    <source>
        <dbReference type="SAM" id="MobiDB-lite"/>
    </source>
</evidence>
<accession>A0A1U7EYW9</accession>
<dbReference type="STRING" id="348780.NP_4722A"/>
<dbReference type="InterPro" id="IPR024747">
    <property type="entry name" value="Pyridox_Oxase-rel"/>
</dbReference>
<gene>
    <name evidence="2" type="ordered locus">NP_4722A</name>
</gene>